<keyword evidence="1" id="KW-0812">Transmembrane</keyword>
<name>A0ABP7RA67_9SPHI</name>
<keyword evidence="3" id="KW-1185">Reference proteome</keyword>
<dbReference type="Proteomes" id="UP001500742">
    <property type="component" value="Unassembled WGS sequence"/>
</dbReference>
<dbReference type="EMBL" id="BAAAZC010000054">
    <property type="protein sequence ID" value="GAA3994539.1"/>
    <property type="molecule type" value="Genomic_DNA"/>
</dbReference>
<keyword evidence="1" id="KW-0472">Membrane</keyword>
<feature type="transmembrane region" description="Helical" evidence="1">
    <location>
        <begin position="6"/>
        <end position="22"/>
    </location>
</feature>
<evidence type="ECO:0000313" key="3">
    <source>
        <dbReference type="Proteomes" id="UP001500742"/>
    </source>
</evidence>
<organism evidence="2 3">
    <name type="scientific">Mucilaginibacter dorajii</name>
    <dbReference type="NCBI Taxonomy" id="692994"/>
    <lineage>
        <taxon>Bacteria</taxon>
        <taxon>Pseudomonadati</taxon>
        <taxon>Bacteroidota</taxon>
        <taxon>Sphingobacteriia</taxon>
        <taxon>Sphingobacteriales</taxon>
        <taxon>Sphingobacteriaceae</taxon>
        <taxon>Mucilaginibacter</taxon>
    </lineage>
</organism>
<proteinExistence type="predicted"/>
<accession>A0ABP7RA67</accession>
<comment type="caution">
    <text evidence="2">The sequence shown here is derived from an EMBL/GenBank/DDBJ whole genome shotgun (WGS) entry which is preliminary data.</text>
</comment>
<protein>
    <submittedName>
        <fullName evidence="2">Uncharacterized protein</fullName>
    </submittedName>
</protein>
<gene>
    <name evidence="2" type="ORF">GCM10022210_55860</name>
</gene>
<reference evidence="3" key="1">
    <citation type="journal article" date="2019" name="Int. J. Syst. Evol. Microbiol.">
        <title>The Global Catalogue of Microorganisms (GCM) 10K type strain sequencing project: providing services to taxonomists for standard genome sequencing and annotation.</title>
        <authorList>
            <consortium name="The Broad Institute Genomics Platform"/>
            <consortium name="The Broad Institute Genome Sequencing Center for Infectious Disease"/>
            <person name="Wu L."/>
            <person name="Ma J."/>
        </authorList>
    </citation>
    <scope>NUCLEOTIDE SEQUENCE [LARGE SCALE GENOMIC DNA]</scope>
    <source>
        <strain evidence="3">JCM 16601</strain>
    </source>
</reference>
<sequence length="105" mass="12021">MDPVMTLVIAAIVAAIILVFFNKQQANKVNNNMYVDDVQHLYLLTTAEYKIKALENQQYLAIDNELARLTANYRMGEIQLNELNNRLDYLLAEFKINATELAEAI</sequence>
<evidence type="ECO:0000313" key="2">
    <source>
        <dbReference type="EMBL" id="GAA3994539.1"/>
    </source>
</evidence>
<evidence type="ECO:0000256" key="1">
    <source>
        <dbReference type="SAM" id="Phobius"/>
    </source>
</evidence>
<keyword evidence="1" id="KW-1133">Transmembrane helix</keyword>